<organism evidence="5">
    <name type="scientific">Phaeocystis antarctica</name>
    <dbReference type="NCBI Taxonomy" id="33657"/>
    <lineage>
        <taxon>Eukaryota</taxon>
        <taxon>Haptista</taxon>
        <taxon>Haptophyta</taxon>
        <taxon>Prymnesiophyceae</taxon>
        <taxon>Phaeocystales</taxon>
        <taxon>Phaeocystaceae</taxon>
        <taxon>Phaeocystis</taxon>
    </lineage>
</organism>
<evidence type="ECO:0000313" key="5">
    <source>
        <dbReference type="EMBL" id="CAD8496443.1"/>
    </source>
</evidence>
<dbReference type="SUPFAM" id="SSF53474">
    <property type="entry name" value="alpha/beta-Hydrolases"/>
    <property type="match status" value="1"/>
</dbReference>
<dbReference type="GO" id="GO:0005737">
    <property type="term" value="C:cytoplasm"/>
    <property type="evidence" value="ECO:0007669"/>
    <property type="project" value="TreeGrafter"/>
</dbReference>
<evidence type="ECO:0000256" key="3">
    <source>
        <dbReference type="SAM" id="MobiDB-lite"/>
    </source>
</evidence>
<feature type="compositionally biased region" description="Basic and acidic residues" evidence="3">
    <location>
        <begin position="263"/>
        <end position="280"/>
    </location>
</feature>
<accession>A0A7S0EVZ7</accession>
<dbReference type="GO" id="GO:0008474">
    <property type="term" value="F:palmitoyl-(protein) hydrolase activity"/>
    <property type="evidence" value="ECO:0007669"/>
    <property type="project" value="TreeGrafter"/>
</dbReference>
<dbReference type="InterPro" id="IPR050565">
    <property type="entry name" value="LYPA1-2/EST-like"/>
</dbReference>
<dbReference type="PANTHER" id="PTHR10655">
    <property type="entry name" value="LYSOPHOSPHOLIPASE-RELATED"/>
    <property type="match status" value="1"/>
</dbReference>
<keyword evidence="2" id="KW-0378">Hydrolase</keyword>
<gene>
    <name evidence="5" type="ORF">PANT1444_LOCUS13936</name>
</gene>
<proteinExistence type="inferred from homology"/>
<dbReference type="PANTHER" id="PTHR10655:SF17">
    <property type="entry name" value="LYSOPHOSPHOLIPASE-LIKE PROTEIN 1"/>
    <property type="match status" value="1"/>
</dbReference>
<feature type="compositionally biased region" description="Low complexity" evidence="3">
    <location>
        <begin position="242"/>
        <end position="252"/>
    </location>
</feature>
<protein>
    <recommendedName>
        <fullName evidence="4">Phospholipase/carboxylesterase/thioesterase domain-containing protein</fullName>
    </recommendedName>
</protein>
<evidence type="ECO:0000256" key="2">
    <source>
        <dbReference type="ARBA" id="ARBA00022801"/>
    </source>
</evidence>
<dbReference type="InterPro" id="IPR029058">
    <property type="entry name" value="AB_hydrolase_fold"/>
</dbReference>
<feature type="compositionally biased region" description="Basic and acidic residues" evidence="3">
    <location>
        <begin position="294"/>
        <end position="306"/>
    </location>
</feature>
<dbReference type="AlphaFoldDB" id="A0A7S0EVZ7"/>
<dbReference type="InterPro" id="IPR003140">
    <property type="entry name" value="PLipase/COase/thioEstase"/>
</dbReference>
<dbReference type="GO" id="GO:0052689">
    <property type="term" value="F:carboxylic ester hydrolase activity"/>
    <property type="evidence" value="ECO:0007669"/>
    <property type="project" value="TreeGrafter"/>
</dbReference>
<dbReference type="EMBL" id="HBEP01024558">
    <property type="protein sequence ID" value="CAD8496443.1"/>
    <property type="molecule type" value="Transcribed_RNA"/>
</dbReference>
<dbReference type="Gene3D" id="3.40.50.1820">
    <property type="entry name" value="alpha/beta hydrolase"/>
    <property type="match status" value="1"/>
</dbReference>
<sequence length="306" mass="34362">MREAWSLLVVEPRSKHTCSIILLHGFQSSAAKYARWWIKQCRSEPGCSSALEGARLIFMQSPMRQVSCYGRPRPVYPAWHDYFTDHGGEEGRPDVEEEIDTAQLAECRVHIHRAIDEEIERLGDASRVAVGGQSQGACTALDAALTHRCELGGAFCSFGMLYSCTPLSEARRQLPIWAFHGAEDSIIASSLATRSHARLRDAGFQNCCLHVAPTLEHCEPSCAEALFFLQALEDFFTPQPPTTRRTGRPSAARLRRRPSPQKARADRDRDMRRADRDRGSTGRPLQKRQAKATDASRRLSCRRLDL</sequence>
<evidence type="ECO:0000259" key="4">
    <source>
        <dbReference type="Pfam" id="PF02230"/>
    </source>
</evidence>
<reference evidence="5" key="1">
    <citation type="submission" date="2021-01" db="EMBL/GenBank/DDBJ databases">
        <authorList>
            <person name="Corre E."/>
            <person name="Pelletier E."/>
            <person name="Niang G."/>
            <person name="Scheremetjew M."/>
            <person name="Finn R."/>
            <person name="Kale V."/>
            <person name="Holt S."/>
            <person name="Cochrane G."/>
            <person name="Meng A."/>
            <person name="Brown T."/>
            <person name="Cohen L."/>
        </authorList>
    </citation>
    <scope>NUCLEOTIDE SEQUENCE</scope>
    <source>
        <strain evidence="5">CCMP1374</strain>
    </source>
</reference>
<comment type="similarity">
    <text evidence="1">Belongs to the AB hydrolase superfamily. AB hydrolase 2 family.</text>
</comment>
<evidence type="ECO:0000256" key="1">
    <source>
        <dbReference type="ARBA" id="ARBA00006499"/>
    </source>
</evidence>
<dbReference type="Pfam" id="PF02230">
    <property type="entry name" value="Abhydrolase_2"/>
    <property type="match status" value="1"/>
</dbReference>
<feature type="region of interest" description="Disordered" evidence="3">
    <location>
        <begin position="238"/>
        <end position="306"/>
    </location>
</feature>
<name>A0A7S0EVZ7_9EUKA</name>
<feature type="domain" description="Phospholipase/carboxylesterase/thioesterase" evidence="4">
    <location>
        <begin position="9"/>
        <end position="219"/>
    </location>
</feature>